<dbReference type="Gene3D" id="1.20.120.1920">
    <property type="entry name" value="UBAP1 SOUBA domain"/>
    <property type="match status" value="1"/>
</dbReference>
<evidence type="ECO:0000259" key="4">
    <source>
        <dbReference type="PROSITE" id="PS51497"/>
    </source>
</evidence>
<dbReference type="SUPFAM" id="SSF46934">
    <property type="entry name" value="UBA-like"/>
    <property type="match status" value="1"/>
</dbReference>
<dbReference type="Proteomes" id="UP001168990">
    <property type="component" value="Unassembled WGS sequence"/>
</dbReference>
<accession>A0AA39FKM9</accession>
<dbReference type="AlphaFoldDB" id="A0AA39FKM9"/>
<dbReference type="InterPro" id="IPR015940">
    <property type="entry name" value="UBA"/>
</dbReference>
<organism evidence="5 6">
    <name type="scientific">Microctonus aethiopoides</name>
    <dbReference type="NCBI Taxonomy" id="144406"/>
    <lineage>
        <taxon>Eukaryota</taxon>
        <taxon>Metazoa</taxon>
        <taxon>Ecdysozoa</taxon>
        <taxon>Arthropoda</taxon>
        <taxon>Hexapoda</taxon>
        <taxon>Insecta</taxon>
        <taxon>Pterygota</taxon>
        <taxon>Neoptera</taxon>
        <taxon>Endopterygota</taxon>
        <taxon>Hymenoptera</taxon>
        <taxon>Apocrita</taxon>
        <taxon>Ichneumonoidea</taxon>
        <taxon>Braconidae</taxon>
        <taxon>Euphorinae</taxon>
        <taxon>Microctonus</taxon>
    </lineage>
</organism>
<dbReference type="InterPro" id="IPR042575">
    <property type="entry name" value="UBAP1_C"/>
</dbReference>
<keyword evidence="1" id="KW-0175">Coiled coil</keyword>
<dbReference type="InterPro" id="IPR023340">
    <property type="entry name" value="UMA"/>
</dbReference>
<evidence type="ECO:0000259" key="3">
    <source>
        <dbReference type="PROSITE" id="PS50030"/>
    </source>
</evidence>
<dbReference type="PANTHER" id="PTHR15960:SF5">
    <property type="entry name" value="LD44032P"/>
    <property type="match status" value="1"/>
</dbReference>
<evidence type="ECO:0008006" key="7">
    <source>
        <dbReference type="Google" id="ProtNLM"/>
    </source>
</evidence>
<sequence>MSIMARSLSTVQSDPVLSYMDGVQVKIAEAYKPPRKIALPAAYNNKFPDNTKDSYDFTLEKSILEKLIEWRKVRLINKEVRRARLKERKKREQEKLTPSPPSSALPANDVLPLPVKVAPAPETTILTPQRLSPPVGDLQNVDFNVKNNGLDYADFDNDTSSPFDNMELKTINDMEELAQVLQPTSPWVPSSQIETIIKELTLENNEQTNNHENEKINECNNENIQNESSKRRNISIIVEELQRELNRPHMENWKPWPDLESPDCDLHLLDIKHSNSSPESESTISNVLLELEEDDRKLAKHLNDMGFELSRAARAIGNLGGKDNKKVVEYLLAIQHLEEIGISGYDAEKALALNEYDQEKAKQYHENLLTLKNLGFTEDEASKALLKCDIDRDKALDFLCA</sequence>
<name>A0AA39FKM9_9HYME</name>
<dbReference type="SMART" id="SM00165">
    <property type="entry name" value="UBA"/>
    <property type="match status" value="2"/>
</dbReference>
<protein>
    <recommendedName>
        <fullName evidence="7">Ubiquitin-associated protein 1</fullName>
    </recommendedName>
</protein>
<keyword evidence="6" id="KW-1185">Reference proteome</keyword>
<evidence type="ECO:0000313" key="5">
    <source>
        <dbReference type="EMBL" id="KAK0171347.1"/>
    </source>
</evidence>
<dbReference type="InterPro" id="IPR038870">
    <property type="entry name" value="UBAP1"/>
</dbReference>
<feature type="domain" description="UBA" evidence="3">
    <location>
        <begin position="355"/>
        <end position="401"/>
    </location>
</feature>
<dbReference type="PROSITE" id="PS51497">
    <property type="entry name" value="UMA"/>
    <property type="match status" value="1"/>
</dbReference>
<reference evidence="5" key="1">
    <citation type="journal article" date="2023" name="bioRxiv">
        <title>Scaffold-level genome assemblies of two parasitoid biocontrol wasps reveal the parthenogenesis mechanism and an associated novel virus.</title>
        <authorList>
            <person name="Inwood S."/>
            <person name="Skelly J."/>
            <person name="Guhlin J."/>
            <person name="Harrop T."/>
            <person name="Goldson S."/>
            <person name="Dearden P."/>
        </authorList>
    </citation>
    <scope>NUCLEOTIDE SEQUENCE</scope>
    <source>
        <strain evidence="5">Irish</strain>
        <tissue evidence="5">Whole body</tissue>
    </source>
</reference>
<evidence type="ECO:0000313" key="6">
    <source>
        <dbReference type="Proteomes" id="UP001168990"/>
    </source>
</evidence>
<feature type="coiled-coil region" evidence="1">
    <location>
        <begin position="197"/>
        <end position="244"/>
    </location>
</feature>
<proteinExistence type="predicted"/>
<evidence type="ECO:0000256" key="1">
    <source>
        <dbReference type="SAM" id="Coils"/>
    </source>
</evidence>
<gene>
    <name evidence="5" type="ORF">PV328_009088</name>
</gene>
<reference evidence="5" key="2">
    <citation type="submission" date="2023-03" db="EMBL/GenBank/DDBJ databases">
        <authorList>
            <person name="Inwood S.N."/>
            <person name="Skelly J.G."/>
            <person name="Guhlin J."/>
            <person name="Harrop T.W.R."/>
            <person name="Goldson S.G."/>
            <person name="Dearden P.K."/>
        </authorList>
    </citation>
    <scope>NUCLEOTIDE SEQUENCE</scope>
    <source>
        <strain evidence="5">Irish</strain>
        <tissue evidence="5">Whole body</tissue>
    </source>
</reference>
<evidence type="ECO:0000256" key="2">
    <source>
        <dbReference type="SAM" id="MobiDB-lite"/>
    </source>
</evidence>
<dbReference type="InterPro" id="IPR009060">
    <property type="entry name" value="UBA-like_sf"/>
</dbReference>
<dbReference type="GO" id="GO:0043162">
    <property type="term" value="P:ubiquitin-dependent protein catabolic process via the multivesicular body sorting pathway"/>
    <property type="evidence" value="ECO:0007669"/>
    <property type="project" value="InterPro"/>
</dbReference>
<feature type="domain" description="UMA" evidence="4">
    <location>
        <begin position="20"/>
        <end position="64"/>
    </location>
</feature>
<comment type="caution">
    <text evidence="5">The sequence shown here is derived from an EMBL/GenBank/DDBJ whole genome shotgun (WGS) entry which is preliminary data.</text>
</comment>
<dbReference type="PROSITE" id="PS50030">
    <property type="entry name" value="UBA"/>
    <property type="match status" value="1"/>
</dbReference>
<dbReference type="PANTHER" id="PTHR15960">
    <property type="entry name" value="LD44032P"/>
    <property type="match status" value="1"/>
</dbReference>
<dbReference type="GO" id="GO:0043130">
    <property type="term" value="F:ubiquitin binding"/>
    <property type="evidence" value="ECO:0007669"/>
    <property type="project" value="InterPro"/>
</dbReference>
<feature type="region of interest" description="Disordered" evidence="2">
    <location>
        <begin position="86"/>
        <end position="109"/>
    </location>
</feature>
<dbReference type="GO" id="GO:0000813">
    <property type="term" value="C:ESCRT I complex"/>
    <property type="evidence" value="ECO:0007669"/>
    <property type="project" value="InterPro"/>
</dbReference>
<dbReference type="EMBL" id="JAQQBS010000003">
    <property type="protein sequence ID" value="KAK0171347.1"/>
    <property type="molecule type" value="Genomic_DNA"/>
</dbReference>